<dbReference type="OMA" id="NNRYARA"/>
<dbReference type="EnsemblMetazoa" id="XM_022797730">
    <property type="protein sequence ID" value="XP_022653465"/>
    <property type="gene ID" value="LOC111247139"/>
</dbReference>
<keyword evidence="6" id="KW-1185">Reference proteome</keyword>
<evidence type="ECO:0000256" key="4">
    <source>
        <dbReference type="PROSITE-ProRule" id="PRU00339"/>
    </source>
</evidence>
<keyword evidence="2 4" id="KW-0802">TPR repeat</keyword>
<evidence type="ECO:0008006" key="7">
    <source>
        <dbReference type="Google" id="ProtNLM"/>
    </source>
</evidence>
<comment type="similarity">
    <text evidence="3">Belongs to the TTC27 family.</text>
</comment>
<dbReference type="SMART" id="SM00028">
    <property type="entry name" value="TPR"/>
    <property type="match status" value="3"/>
</dbReference>
<accession>A0A7M7JKP9</accession>
<organism evidence="5 6">
    <name type="scientific">Varroa destructor</name>
    <name type="common">Honeybee mite</name>
    <dbReference type="NCBI Taxonomy" id="109461"/>
    <lineage>
        <taxon>Eukaryota</taxon>
        <taxon>Metazoa</taxon>
        <taxon>Ecdysozoa</taxon>
        <taxon>Arthropoda</taxon>
        <taxon>Chelicerata</taxon>
        <taxon>Arachnida</taxon>
        <taxon>Acari</taxon>
        <taxon>Parasitiformes</taxon>
        <taxon>Mesostigmata</taxon>
        <taxon>Gamasina</taxon>
        <taxon>Dermanyssoidea</taxon>
        <taxon>Varroidae</taxon>
        <taxon>Varroa</taxon>
    </lineage>
</organism>
<dbReference type="PANTHER" id="PTHR16193:SF0">
    <property type="entry name" value="TETRATRICOPEPTIDE REPEAT PROTEIN 27"/>
    <property type="match status" value="1"/>
</dbReference>
<dbReference type="InterPro" id="IPR044244">
    <property type="entry name" value="TTC27/Emw1"/>
</dbReference>
<sequence>MCKPVKTIQPEEICLLCLHEERSTANEEFNTVVSLLREGKFQQLFQLPWFSIFRHDNLQGFSKQLQEIIPKLENAAVRLLSSAVAFLFYFIQQNFIGPINTEEITSTLFPSSKQVSCLSIDGEDAYHLVKAPVELFIARVILVEFAAKLRLATFHVWRQRYAVIHQRILSERVGSLQEIVKESTTELEKSTFENYPELWTEIRLESAMANLEFFQIATTEELLMNASERMGLKAELGGALGTRTHFQTNSIAQLVLKIQRTKPLDKPISTTSYAENNLPIDVALQDDTVMDRTKFDEEQNDCTLSCSEQALILAMSMLKKRLNAPEELLDEEVMVYLDRVLSQPKLWTIQFSALFQRSVLECMKSRKVERALSQYQTLVNSVSNGSPAFGLRSHMFFLLKFPTTWKLERSLANGYISLGLTKSALDIYLRLELWEEVVECYQRLQRNDRAKAIITKLLQDEETPYLYCLLGDVTGDPLNYQMAWKLSGERNARAKRSWGSYHFQRKEYEYAIPQFEESLELNRLHQRTWQQLAFAYMETGRFEKCVQAYKHVVNIDSDNFEAWNNMAKAYISLGEKKKAYKVLQESIKCNYEDWRIWENYLLVSMDVGAFDEVIKSWHRLIDIKQKHSDPKIAHLLVQVVKEDIKDFDGKPASAYLRPKLFELFGRATTGVTNDAELWAAYGDLYFESKPREGMSWSDHAHKMVSCYQKSLRCYTQKKNWDKDANTTLQIIGNCHNVWSQLQKLASRVSTEEKRRLEESLRMTIRNIITMAKRGIDYYLEDQQDSIAQRTEELEYLIKP</sequence>
<dbReference type="SUPFAM" id="SSF48452">
    <property type="entry name" value="TPR-like"/>
    <property type="match status" value="1"/>
</dbReference>
<dbReference type="InterPro" id="IPR011990">
    <property type="entry name" value="TPR-like_helical_dom_sf"/>
</dbReference>
<dbReference type="OrthoDB" id="1936594at2759"/>
<evidence type="ECO:0000256" key="3">
    <source>
        <dbReference type="ARBA" id="ARBA00024020"/>
    </source>
</evidence>
<dbReference type="InterPro" id="IPR019734">
    <property type="entry name" value="TPR_rpt"/>
</dbReference>
<evidence type="ECO:0000313" key="5">
    <source>
        <dbReference type="EnsemblMetazoa" id="XP_022653465"/>
    </source>
</evidence>
<dbReference type="RefSeq" id="XP_022653465.1">
    <property type="nucleotide sequence ID" value="XM_022797730.1"/>
</dbReference>
<name>A0A7M7JKP9_VARDE</name>
<dbReference type="GeneID" id="111247139"/>
<evidence type="ECO:0000256" key="2">
    <source>
        <dbReference type="ARBA" id="ARBA00022803"/>
    </source>
</evidence>
<dbReference type="PANTHER" id="PTHR16193">
    <property type="entry name" value="TETRATRICOPEPTIDE REPEAT PROTEIN 27"/>
    <property type="match status" value="1"/>
</dbReference>
<dbReference type="Gene3D" id="1.25.40.10">
    <property type="entry name" value="Tetratricopeptide repeat domain"/>
    <property type="match status" value="1"/>
</dbReference>
<dbReference type="PROSITE" id="PS50005">
    <property type="entry name" value="TPR"/>
    <property type="match status" value="3"/>
</dbReference>
<evidence type="ECO:0000256" key="1">
    <source>
        <dbReference type="ARBA" id="ARBA00022737"/>
    </source>
</evidence>
<keyword evidence="1" id="KW-0677">Repeat</keyword>
<reference evidence="5" key="1">
    <citation type="submission" date="2021-01" db="UniProtKB">
        <authorList>
            <consortium name="EnsemblMetazoa"/>
        </authorList>
    </citation>
    <scope>IDENTIFICATION</scope>
</reference>
<dbReference type="KEGG" id="vde:111247139"/>
<protein>
    <recommendedName>
        <fullName evidence="7">Tetratricopeptide repeat protein 27</fullName>
    </recommendedName>
</protein>
<dbReference type="Pfam" id="PF13414">
    <property type="entry name" value="TPR_11"/>
    <property type="match status" value="1"/>
</dbReference>
<feature type="repeat" description="TPR" evidence="4">
    <location>
        <begin position="492"/>
        <end position="525"/>
    </location>
</feature>
<dbReference type="AlphaFoldDB" id="A0A7M7JKP9"/>
<dbReference type="Proteomes" id="UP000594260">
    <property type="component" value="Unplaced"/>
</dbReference>
<feature type="repeat" description="TPR" evidence="4">
    <location>
        <begin position="560"/>
        <end position="593"/>
    </location>
</feature>
<evidence type="ECO:0000313" key="6">
    <source>
        <dbReference type="Proteomes" id="UP000594260"/>
    </source>
</evidence>
<dbReference type="FunCoup" id="A0A7M7JKP9">
    <property type="interactions" value="2087"/>
</dbReference>
<dbReference type="InParanoid" id="A0A7M7JKP9"/>
<feature type="repeat" description="TPR" evidence="4">
    <location>
        <begin position="526"/>
        <end position="559"/>
    </location>
</feature>
<proteinExistence type="inferred from homology"/>